<keyword evidence="2" id="KW-1185">Reference proteome</keyword>
<dbReference type="RefSeq" id="WP_344925870.1">
    <property type="nucleotide sequence ID" value="NZ_BAABCW010000004.1"/>
</dbReference>
<evidence type="ECO:0000313" key="2">
    <source>
        <dbReference type="Proteomes" id="UP001500459"/>
    </source>
</evidence>
<comment type="caution">
    <text evidence="1">The sequence shown here is derived from an EMBL/GenBank/DDBJ whole genome shotgun (WGS) entry which is preliminary data.</text>
</comment>
<name>A0ABP7XGG7_9FLAO</name>
<protein>
    <submittedName>
        <fullName evidence="1">Uncharacterized protein</fullName>
    </submittedName>
</protein>
<evidence type="ECO:0000313" key="1">
    <source>
        <dbReference type="EMBL" id="GAA4114254.1"/>
    </source>
</evidence>
<proteinExistence type="predicted"/>
<reference evidence="2" key="1">
    <citation type="journal article" date="2019" name="Int. J. Syst. Evol. Microbiol.">
        <title>The Global Catalogue of Microorganisms (GCM) 10K type strain sequencing project: providing services to taxonomists for standard genome sequencing and annotation.</title>
        <authorList>
            <consortium name="The Broad Institute Genomics Platform"/>
            <consortium name="The Broad Institute Genome Sequencing Center for Infectious Disease"/>
            <person name="Wu L."/>
            <person name="Ma J."/>
        </authorList>
    </citation>
    <scope>NUCLEOTIDE SEQUENCE [LARGE SCALE GENOMIC DNA]</scope>
    <source>
        <strain evidence="2">JCM 17106</strain>
    </source>
</reference>
<gene>
    <name evidence="1" type="ORF">GCM10022393_13590</name>
</gene>
<dbReference type="Proteomes" id="UP001500459">
    <property type="component" value="Unassembled WGS sequence"/>
</dbReference>
<accession>A0ABP7XGG7</accession>
<sequence length="421" mass="49359">MEQKILYIVCFLGFSLLYSQDEVFQFNPSYTKEMIQKSPDKFFSVYQANKERATDIIANQNEAAEDLEIAISEGINDSIQAEKLRRDAVSRKRITNYILQYINEFLDSNLPYDTKVENLISAQKLANLYEIEPLIYADSEINPEDQQEFVVLQNNHQDLKRHLKKVIKNIEEKPLPKEPNTDSIHNHIIRLRTKLANIHTDKKSLARNLDIEKTIFTLDNKIDETLLSGSFELVENYFVTKNEFDKSQDITEINQIEKEKIEKENMILQKGSVLIKNTESEKYYFIPSDLVENIKYSSTTKENSYEVNTDPYTKKSISRINNLTYTLKKYESMILRCKELTVKLAKHQASLKDGSMSNEQMGIWKKDLNEAQLLTYQIDMYKSMYKKTNYPVERYANKSTLKSFDEIYKELTNALRYVADF</sequence>
<organism evidence="1 2">
    <name type="scientific">Aquimarina addita</name>
    <dbReference type="NCBI Taxonomy" id="870485"/>
    <lineage>
        <taxon>Bacteria</taxon>
        <taxon>Pseudomonadati</taxon>
        <taxon>Bacteroidota</taxon>
        <taxon>Flavobacteriia</taxon>
        <taxon>Flavobacteriales</taxon>
        <taxon>Flavobacteriaceae</taxon>
        <taxon>Aquimarina</taxon>
    </lineage>
</organism>
<dbReference type="EMBL" id="BAABCW010000004">
    <property type="protein sequence ID" value="GAA4114254.1"/>
    <property type="molecule type" value="Genomic_DNA"/>
</dbReference>